<dbReference type="EMBL" id="FM211192">
    <property type="protein sequence ID" value="CAR70117.1"/>
    <property type="molecule type" value="Genomic_DNA"/>
</dbReference>
<dbReference type="KEGG" id="mlb:MLBr00024"/>
<sequence length="83" mass="9022">MPFDYHVAAEPQYFAGQHVVLTAVHDHDGVDSLADAFDDKPELGNTLQHIGSSRAAIRGAGDDCGRFRKKFLEATGYVNTKSS</sequence>
<name>A0A0H3MP02_MYCLB</name>
<evidence type="ECO:0000313" key="2">
    <source>
        <dbReference type="Proteomes" id="UP000006900"/>
    </source>
</evidence>
<proteinExistence type="predicted"/>
<gene>
    <name evidence="1" type="ordered locus">MLBr00024</name>
</gene>
<dbReference type="Proteomes" id="UP000006900">
    <property type="component" value="Chromosome"/>
</dbReference>
<accession>A0A0H3MP02</accession>
<protein>
    <submittedName>
        <fullName evidence="1">Uncharacterized protein</fullName>
    </submittedName>
</protein>
<dbReference type="AlphaFoldDB" id="A0A0H3MP02"/>
<organism evidence="1 2">
    <name type="scientific">Mycobacterium leprae (strain Br4923)</name>
    <dbReference type="NCBI Taxonomy" id="561304"/>
    <lineage>
        <taxon>Bacteria</taxon>
        <taxon>Bacillati</taxon>
        <taxon>Actinomycetota</taxon>
        <taxon>Actinomycetes</taxon>
        <taxon>Mycobacteriales</taxon>
        <taxon>Mycobacteriaceae</taxon>
        <taxon>Mycobacterium</taxon>
    </lineage>
</organism>
<evidence type="ECO:0000313" key="1">
    <source>
        <dbReference type="EMBL" id="CAR70117.1"/>
    </source>
</evidence>
<dbReference type="HOGENOM" id="CLU_2538945_0_0_11"/>
<reference evidence="1 2" key="1">
    <citation type="journal article" date="2009" name="Nat. Genet.">
        <title>Comparative genomic and phylogeographic analysis of Mycobacterium leprae.</title>
        <authorList>
            <person name="Monot M."/>
            <person name="Honore N."/>
            <person name="Garnier T."/>
            <person name="Zidane N."/>
            <person name="Sherafi D."/>
            <person name="Paniz-Mondolfi A."/>
            <person name="Matsuoka M."/>
            <person name="Taylor G.M."/>
            <person name="Donoghue H.D."/>
            <person name="Bouwman A."/>
            <person name="Mays S."/>
            <person name="Watson C."/>
            <person name="Lockwood D."/>
            <person name="Khamispour A."/>
            <person name="Dowlati Y."/>
            <person name="Jianping S."/>
            <person name="Rea T.H."/>
            <person name="Vera-Cabrera L."/>
            <person name="Stefani M.M."/>
            <person name="Banu S."/>
            <person name="Macdonald M."/>
            <person name="Sapkota B.R."/>
            <person name="Spencer J.S."/>
            <person name="Thomas J."/>
            <person name="Harshman K."/>
            <person name="Singh P."/>
            <person name="Busso P."/>
            <person name="Gattiker A."/>
            <person name="Rougemont J."/>
            <person name="Brennan P.J."/>
            <person name="Cole S.T."/>
        </authorList>
    </citation>
    <scope>NUCLEOTIDE SEQUENCE [LARGE SCALE GENOMIC DNA]</scope>
    <source>
        <strain evidence="2">Br4923</strain>
    </source>
</reference>